<dbReference type="PANTHER" id="PTHR46825">
    <property type="entry name" value="D-ALANYL-D-ALANINE-CARBOXYPEPTIDASE/ENDOPEPTIDASE AMPH"/>
    <property type="match status" value="1"/>
</dbReference>
<feature type="domain" description="Beta-lactamase-related" evidence="2">
    <location>
        <begin position="77"/>
        <end position="373"/>
    </location>
</feature>
<name>A0A167E771_9GAMM</name>
<sequence length="398" mass="43487">MMTKLITTHILPLIATFILTACGGSHNSNTDLAAAKNTLSTPEHVRSSVKAINYQTLIDGLVSDDVHGIILHVSTPEIAFTGSSGIADLATQAPLEAGAIYHLASTGKVFTALLAVKLHQQGLLDLDATIDTWLPEALTQQILFSEQITLRQLLNHSSGIYNYSDRDSADAYVEFVLSNYENSISNEDLLEFALGKPAYFKPGEGVEYSNSNYVLAGMILDKVLGQPNAYAMRDKIIDRLELTQTFSVGVEPDLAGVTPGYELQDGEYVNAWPILRQVTAASTPVASTVADLSKLMSHIFHDDAWLSQNERDELIGQRSLVKESGELEYALGLFKQQIHGYTVFHHSGANHGYISNNLYIPELKTSIVYFLNCGLSVSCQDAFYEIEGVILDNIASLP</sequence>
<dbReference type="SUPFAM" id="SSF56601">
    <property type="entry name" value="beta-lactamase/transpeptidase-like"/>
    <property type="match status" value="1"/>
</dbReference>
<evidence type="ECO:0000259" key="2">
    <source>
        <dbReference type="Pfam" id="PF00144"/>
    </source>
</evidence>
<dbReference type="Proteomes" id="UP000076503">
    <property type="component" value="Unassembled WGS sequence"/>
</dbReference>
<evidence type="ECO:0000313" key="3">
    <source>
        <dbReference type="EMBL" id="KZN50151.1"/>
    </source>
</evidence>
<dbReference type="InterPro" id="IPR001466">
    <property type="entry name" value="Beta-lactam-related"/>
</dbReference>
<accession>A0A167E771</accession>
<organism evidence="3 4">
    <name type="scientific">Pseudoalteromonas luteoviolacea H33</name>
    <dbReference type="NCBI Taxonomy" id="1365251"/>
    <lineage>
        <taxon>Bacteria</taxon>
        <taxon>Pseudomonadati</taxon>
        <taxon>Pseudomonadota</taxon>
        <taxon>Gammaproteobacteria</taxon>
        <taxon>Alteromonadales</taxon>
        <taxon>Pseudoalteromonadaceae</taxon>
        <taxon>Pseudoalteromonas</taxon>
    </lineage>
</organism>
<dbReference type="EMBL" id="AUXZ01000077">
    <property type="protein sequence ID" value="KZN50151.1"/>
    <property type="molecule type" value="Genomic_DNA"/>
</dbReference>
<dbReference type="InterPro" id="IPR012338">
    <property type="entry name" value="Beta-lactam/transpept-like"/>
</dbReference>
<dbReference type="Pfam" id="PF00144">
    <property type="entry name" value="Beta-lactamase"/>
    <property type="match status" value="1"/>
</dbReference>
<proteinExistence type="predicted"/>
<dbReference type="PROSITE" id="PS51257">
    <property type="entry name" value="PROKAR_LIPOPROTEIN"/>
    <property type="match status" value="1"/>
</dbReference>
<evidence type="ECO:0000313" key="4">
    <source>
        <dbReference type="Proteomes" id="UP000076503"/>
    </source>
</evidence>
<dbReference type="AlphaFoldDB" id="A0A167E771"/>
<reference evidence="3 4" key="1">
    <citation type="submission" date="2013-07" db="EMBL/GenBank/DDBJ databases">
        <title>Comparative Genomic and Metabolomic Analysis of Twelve Strains of Pseudoalteromonas luteoviolacea.</title>
        <authorList>
            <person name="Vynne N.G."/>
            <person name="Mansson M."/>
            <person name="Gram L."/>
        </authorList>
    </citation>
    <scope>NUCLEOTIDE SEQUENCE [LARGE SCALE GENOMIC DNA]</scope>
    <source>
        <strain evidence="3 4">H33</strain>
    </source>
</reference>
<gene>
    <name evidence="3" type="ORF">N476_17550</name>
</gene>
<dbReference type="RefSeq" id="WP_063362215.1">
    <property type="nucleotide sequence ID" value="NZ_AUXZ01000077.1"/>
</dbReference>
<dbReference type="PANTHER" id="PTHR46825:SF7">
    <property type="entry name" value="D-ALANYL-D-ALANINE CARBOXYPEPTIDASE"/>
    <property type="match status" value="1"/>
</dbReference>
<feature type="signal peptide" evidence="1">
    <location>
        <begin position="1"/>
        <end position="27"/>
    </location>
</feature>
<dbReference type="InterPro" id="IPR050491">
    <property type="entry name" value="AmpC-like"/>
</dbReference>
<dbReference type="PATRIC" id="fig|1365251.3.peg.2811"/>
<feature type="chain" id="PRO_5007885618" description="Beta-lactamase-related domain-containing protein" evidence="1">
    <location>
        <begin position="28"/>
        <end position="398"/>
    </location>
</feature>
<keyword evidence="1" id="KW-0732">Signal</keyword>
<protein>
    <recommendedName>
        <fullName evidence="2">Beta-lactamase-related domain-containing protein</fullName>
    </recommendedName>
</protein>
<dbReference type="Gene3D" id="3.40.710.10">
    <property type="entry name" value="DD-peptidase/beta-lactamase superfamily"/>
    <property type="match status" value="1"/>
</dbReference>
<comment type="caution">
    <text evidence="3">The sequence shown here is derived from an EMBL/GenBank/DDBJ whole genome shotgun (WGS) entry which is preliminary data.</text>
</comment>
<evidence type="ECO:0000256" key="1">
    <source>
        <dbReference type="SAM" id="SignalP"/>
    </source>
</evidence>